<dbReference type="EC" id="2.7.8.6" evidence="11"/>
<feature type="transmembrane region" description="Helical" evidence="9">
    <location>
        <begin position="73"/>
        <end position="93"/>
    </location>
</feature>
<feature type="transmembrane region" description="Helical" evidence="9">
    <location>
        <begin position="303"/>
        <end position="326"/>
    </location>
</feature>
<dbReference type="GO" id="GO:0000271">
    <property type="term" value="P:polysaccharide biosynthetic process"/>
    <property type="evidence" value="ECO:0007669"/>
    <property type="project" value="InterPro"/>
</dbReference>
<keyword evidence="6 9" id="KW-0812">Transmembrane</keyword>
<dbReference type="Pfam" id="PF02397">
    <property type="entry name" value="Bac_transf"/>
    <property type="match status" value="1"/>
</dbReference>
<evidence type="ECO:0000259" key="10">
    <source>
        <dbReference type="Pfam" id="PF02397"/>
    </source>
</evidence>
<feature type="transmembrane region" description="Helical" evidence="9">
    <location>
        <begin position="105"/>
        <end position="124"/>
    </location>
</feature>
<evidence type="ECO:0000256" key="9">
    <source>
        <dbReference type="SAM" id="Phobius"/>
    </source>
</evidence>
<keyword evidence="5 11" id="KW-0808">Transferase</keyword>
<evidence type="ECO:0000313" key="11">
    <source>
        <dbReference type="EMBL" id="EAX48972.1"/>
    </source>
</evidence>
<dbReference type="eggNOG" id="COG2148">
    <property type="taxonomic scope" value="Bacteria"/>
</dbReference>
<feature type="transmembrane region" description="Helical" evidence="9">
    <location>
        <begin position="33"/>
        <end position="53"/>
    </location>
</feature>
<dbReference type="GO" id="GO:0005886">
    <property type="term" value="C:plasma membrane"/>
    <property type="evidence" value="ECO:0007669"/>
    <property type="project" value="UniProtKB-SubCell"/>
</dbReference>
<evidence type="ECO:0000256" key="7">
    <source>
        <dbReference type="ARBA" id="ARBA00022989"/>
    </source>
</evidence>
<evidence type="ECO:0000256" key="6">
    <source>
        <dbReference type="ARBA" id="ARBA00022692"/>
    </source>
</evidence>
<evidence type="ECO:0000256" key="8">
    <source>
        <dbReference type="ARBA" id="ARBA00023136"/>
    </source>
</evidence>
<comment type="caution">
    <text evidence="11">The sequence shown here is derived from an EMBL/GenBank/DDBJ whole genome shotgun (WGS) entry which is preliminary data.</text>
</comment>
<dbReference type="PANTHER" id="PTHR30576:SF4">
    <property type="entry name" value="UNDECAPRENYL-PHOSPHATE GALACTOSE PHOSPHOTRANSFERASE"/>
    <property type="match status" value="1"/>
</dbReference>
<evidence type="ECO:0000256" key="4">
    <source>
        <dbReference type="ARBA" id="ARBA00022475"/>
    </source>
</evidence>
<reference evidence="11 12" key="2">
    <citation type="submission" date="2007-01" db="EMBL/GenBank/DDBJ databases">
        <title>Sequencing of the draft genome and assembly of Thermosinus carboxydivorans Nor1.</title>
        <authorList>
            <consortium name="US DOE Joint Genome Institute (JGI-PGF)"/>
            <person name="Copeland A."/>
            <person name="Lucas S."/>
            <person name="Lapidus A."/>
            <person name="Barry K."/>
            <person name="Glavina del Rio T."/>
            <person name="Dalin E."/>
            <person name="Tice H."/>
            <person name="Bruce D."/>
            <person name="Pitluck S."/>
            <person name="Richardson P."/>
        </authorList>
    </citation>
    <scope>NUCLEOTIDE SEQUENCE [LARGE SCALE GENOMIC DNA]</scope>
    <source>
        <strain evidence="11 12">Nor1</strain>
    </source>
</reference>
<proteinExistence type="inferred from homology"/>
<dbReference type="PANTHER" id="PTHR30576">
    <property type="entry name" value="COLANIC BIOSYNTHESIS UDP-GLUCOSE LIPID CARRIER TRANSFERASE"/>
    <property type="match status" value="1"/>
</dbReference>
<name>A1HMC8_9FIRM</name>
<dbReference type="Proteomes" id="UP000005139">
    <property type="component" value="Unassembled WGS sequence"/>
</dbReference>
<dbReference type="GO" id="GO:0047360">
    <property type="term" value="F:undecaprenyl-phosphate galactose phosphotransferase activity"/>
    <property type="evidence" value="ECO:0007669"/>
    <property type="project" value="UniProtKB-EC"/>
</dbReference>
<feature type="domain" description="Bacterial sugar transferase" evidence="10">
    <location>
        <begin position="298"/>
        <end position="490"/>
    </location>
</feature>
<dbReference type="NCBIfam" id="TIGR03022">
    <property type="entry name" value="WbaP_sugtrans"/>
    <property type="match status" value="1"/>
</dbReference>
<accession>A1HMC8</accession>
<dbReference type="Pfam" id="PF13727">
    <property type="entry name" value="CoA_binding_3"/>
    <property type="match status" value="1"/>
</dbReference>
<dbReference type="AlphaFoldDB" id="A1HMC8"/>
<sequence>MQSEAHTPAVNVHMGQAAALPLAVRLGQFLSPLLLAAADYFAVVAAIYSAAWLRGTFLPKLFPALLPFHFGHTYIYFVIPVVYLTFIAAQGLYTKRLPFWQGAGLLFKACNYVIILVIGIVYFLKTGHVSRIFTVAVWGLSFAYLAASRYVLKHLLARAGLWQKPVIIVGAGKTAELLAGAFAADPYIGYKVAGLIEDNYADRPLTRQYPYLGTFDQAERIIAASDIKDVIIAAPGLNRDRLLALVNRLQPHVSSLTVVPDVCGLPLAGMEVETLFNEKLVLLKLRNNLALLHNRLLKRAFDIAASVVGGIFILPLLLVIAAAIYLDSPGPVIFSHQRIGQNGRPFPCYKFRSMVANAQEVLESYLAQNPAAREEWERDFKLRDDPRVTRVGKFLRKTSLDELPQIINVICGEMSLVGPRPIVEQEVVKYGEYINDYYLVPPGITGLWQTSGRNDVDYETRVQMDSWYVRNWSPWLDIVLLFRTIKVILKGEGAY</sequence>
<keyword evidence="12" id="KW-1185">Reference proteome</keyword>
<comment type="similarity">
    <text evidence="3">Belongs to the bacterial sugar transferase family.</text>
</comment>
<evidence type="ECO:0000256" key="3">
    <source>
        <dbReference type="ARBA" id="ARBA00006464"/>
    </source>
</evidence>
<reference evidence="11 12" key="1">
    <citation type="submission" date="2007-01" db="EMBL/GenBank/DDBJ databases">
        <title>Annotation of the draft genome assembly of Thermosinus carboxydivorans Nor1.</title>
        <authorList>
            <consortium name="US DOE Joint Genome Institute (JGI-ORNL)"/>
            <person name="Larimer F."/>
            <person name="Land M."/>
            <person name="Hauser L."/>
        </authorList>
    </citation>
    <scope>NUCLEOTIDE SEQUENCE [LARGE SCALE GENOMIC DNA]</scope>
    <source>
        <strain evidence="11 12">Nor1</strain>
    </source>
</reference>
<evidence type="ECO:0000256" key="2">
    <source>
        <dbReference type="ARBA" id="ARBA00004236"/>
    </source>
</evidence>
<evidence type="ECO:0000256" key="1">
    <source>
        <dbReference type="ARBA" id="ARBA00004141"/>
    </source>
</evidence>
<protein>
    <submittedName>
        <fullName evidence="11">Undecaprenyl-phosphate galactose phosphotransferase</fullName>
        <ecNumber evidence="11">2.7.8.6</ecNumber>
    </submittedName>
</protein>
<dbReference type="RefSeq" id="WP_007288179.1">
    <property type="nucleotide sequence ID" value="NZ_AAWL01000001.1"/>
</dbReference>
<gene>
    <name evidence="11" type="ORF">TcarDRAFT_2661</name>
</gene>
<dbReference type="Gene3D" id="3.40.50.720">
    <property type="entry name" value="NAD(P)-binding Rossmann-like Domain"/>
    <property type="match status" value="1"/>
</dbReference>
<dbReference type="NCBIfam" id="TIGR03025">
    <property type="entry name" value="EPS_sugtrans"/>
    <property type="match status" value="1"/>
</dbReference>
<organism evidence="11 12">
    <name type="scientific">Thermosinus carboxydivorans Nor1</name>
    <dbReference type="NCBI Taxonomy" id="401526"/>
    <lineage>
        <taxon>Bacteria</taxon>
        <taxon>Bacillati</taxon>
        <taxon>Bacillota</taxon>
        <taxon>Negativicutes</taxon>
        <taxon>Selenomonadales</taxon>
        <taxon>Sporomusaceae</taxon>
        <taxon>Thermosinus</taxon>
    </lineage>
</organism>
<dbReference type="InterPro" id="IPR003362">
    <property type="entry name" value="Bact_transf"/>
</dbReference>
<dbReference type="InterPro" id="IPR017475">
    <property type="entry name" value="EPS_sugar_tfrase"/>
</dbReference>
<evidence type="ECO:0000256" key="5">
    <source>
        <dbReference type="ARBA" id="ARBA00022679"/>
    </source>
</evidence>
<feature type="transmembrane region" description="Helical" evidence="9">
    <location>
        <begin position="130"/>
        <end position="152"/>
    </location>
</feature>
<dbReference type="InterPro" id="IPR017472">
    <property type="entry name" value="Undecaprenyl-P_galact_Ptfrase"/>
</dbReference>
<keyword evidence="4" id="KW-1003">Cell membrane</keyword>
<dbReference type="EMBL" id="AAWL01000001">
    <property type="protein sequence ID" value="EAX48972.1"/>
    <property type="molecule type" value="Genomic_DNA"/>
</dbReference>
<comment type="subcellular location">
    <subcellularLocation>
        <location evidence="2">Cell membrane</location>
    </subcellularLocation>
    <subcellularLocation>
        <location evidence="1">Membrane</location>
        <topology evidence="1">Multi-pass membrane protein</topology>
    </subcellularLocation>
</comment>
<keyword evidence="7 9" id="KW-1133">Transmembrane helix</keyword>
<keyword evidence="8 9" id="KW-0472">Membrane</keyword>
<evidence type="ECO:0000313" key="12">
    <source>
        <dbReference type="Proteomes" id="UP000005139"/>
    </source>
</evidence>